<dbReference type="Proteomes" id="UP000054270">
    <property type="component" value="Unassembled WGS sequence"/>
</dbReference>
<evidence type="ECO:0000256" key="1">
    <source>
        <dbReference type="SAM" id="SignalP"/>
    </source>
</evidence>
<proteinExistence type="predicted"/>
<dbReference type="EMBL" id="KN817732">
    <property type="protein sequence ID" value="KJA13547.1"/>
    <property type="molecule type" value="Genomic_DNA"/>
</dbReference>
<accession>A0A0D2KGA2</accession>
<protein>
    <submittedName>
        <fullName evidence="2">Uncharacterized protein</fullName>
    </submittedName>
</protein>
<name>A0A0D2KGA2_HYPSF</name>
<evidence type="ECO:0000313" key="2">
    <source>
        <dbReference type="EMBL" id="KJA13547.1"/>
    </source>
</evidence>
<dbReference type="AlphaFoldDB" id="A0A0D2KGA2"/>
<keyword evidence="3" id="KW-1185">Reference proteome</keyword>
<gene>
    <name evidence="2" type="ORF">HYPSUDRAFT_209451</name>
</gene>
<organism evidence="2 3">
    <name type="scientific">Hypholoma sublateritium (strain FD-334 SS-4)</name>
    <dbReference type="NCBI Taxonomy" id="945553"/>
    <lineage>
        <taxon>Eukaryota</taxon>
        <taxon>Fungi</taxon>
        <taxon>Dikarya</taxon>
        <taxon>Basidiomycota</taxon>
        <taxon>Agaricomycotina</taxon>
        <taxon>Agaricomycetes</taxon>
        <taxon>Agaricomycetidae</taxon>
        <taxon>Agaricales</taxon>
        <taxon>Agaricineae</taxon>
        <taxon>Strophariaceae</taxon>
        <taxon>Hypholoma</taxon>
    </lineage>
</organism>
<keyword evidence="1" id="KW-0732">Signal</keyword>
<feature type="chain" id="PRO_5002246201" evidence="1">
    <location>
        <begin position="21"/>
        <end position="125"/>
    </location>
</feature>
<reference evidence="3" key="1">
    <citation type="submission" date="2014-04" db="EMBL/GenBank/DDBJ databases">
        <title>Evolutionary Origins and Diversification of the Mycorrhizal Mutualists.</title>
        <authorList>
            <consortium name="DOE Joint Genome Institute"/>
            <consortium name="Mycorrhizal Genomics Consortium"/>
            <person name="Kohler A."/>
            <person name="Kuo A."/>
            <person name="Nagy L.G."/>
            <person name="Floudas D."/>
            <person name="Copeland A."/>
            <person name="Barry K.W."/>
            <person name="Cichocki N."/>
            <person name="Veneault-Fourrey C."/>
            <person name="LaButti K."/>
            <person name="Lindquist E.A."/>
            <person name="Lipzen A."/>
            <person name="Lundell T."/>
            <person name="Morin E."/>
            <person name="Murat C."/>
            <person name="Riley R."/>
            <person name="Ohm R."/>
            <person name="Sun H."/>
            <person name="Tunlid A."/>
            <person name="Henrissat B."/>
            <person name="Grigoriev I.V."/>
            <person name="Hibbett D.S."/>
            <person name="Martin F."/>
        </authorList>
    </citation>
    <scope>NUCLEOTIDE SEQUENCE [LARGE SCALE GENOMIC DNA]</scope>
    <source>
        <strain evidence="3">FD-334 SS-4</strain>
    </source>
</reference>
<evidence type="ECO:0000313" key="3">
    <source>
        <dbReference type="Proteomes" id="UP000054270"/>
    </source>
</evidence>
<feature type="signal peptide" evidence="1">
    <location>
        <begin position="1"/>
        <end position="20"/>
    </location>
</feature>
<sequence>MCKHCVTVLAPAPWASLVAAATPTPRPSPRFPPPLSSILIANVVPPYGSPPTFFTGPGPPQAAHSILNTAYFAAADFNWTASTSTMTTNRSGTSVSVDFFSQLKNRLLRCVGGAPAANRQAISPS</sequence>